<dbReference type="PANTHER" id="PTHR42836">
    <property type="entry name" value="7-CARBOXY-7-DEAZAGUANINE SYNTHASE"/>
    <property type="match status" value="1"/>
</dbReference>
<evidence type="ECO:0000256" key="3">
    <source>
        <dbReference type="HAMAP-Rule" id="MF_00917"/>
    </source>
</evidence>
<dbReference type="EC" id="4.3.99.3" evidence="3"/>
<dbReference type="AlphaFoldDB" id="A0A915YFC9"/>
<evidence type="ECO:0000313" key="5">
    <source>
        <dbReference type="Proteomes" id="UP001060919"/>
    </source>
</evidence>
<feature type="binding site" evidence="3">
    <location>
        <begin position="150"/>
        <end position="152"/>
    </location>
    <ligand>
        <name>S-adenosyl-L-methionine</name>
        <dbReference type="ChEBI" id="CHEBI:59789"/>
    </ligand>
</feature>
<comment type="cofactor">
    <cofactor evidence="3">
        <name>[4Fe-4S] cluster</name>
        <dbReference type="ChEBI" id="CHEBI:49883"/>
    </cofactor>
    <text evidence="3">Binds 1 [4Fe-4S] cluster. The cluster is coordinated with 3 cysteines and an exchangeable S-adenosyl-L-methionine.</text>
</comment>
<comment type="caution">
    <text evidence="3">Lacks conserved residue(s) required for the propagation of feature annotation.</text>
</comment>
<feature type="binding site" evidence="3">
    <location>
        <position position="31"/>
    </location>
    <ligand>
        <name>substrate</name>
    </ligand>
</feature>
<keyword evidence="3" id="KW-0460">Magnesium</keyword>
<keyword evidence="1 3" id="KW-0004">4Fe-4S</keyword>
<organism evidence="4 5">
    <name type="scientific">Aureispira anguillae</name>
    <dbReference type="NCBI Taxonomy" id="2864201"/>
    <lineage>
        <taxon>Bacteria</taxon>
        <taxon>Pseudomonadati</taxon>
        <taxon>Bacteroidota</taxon>
        <taxon>Saprospiria</taxon>
        <taxon>Saprospirales</taxon>
        <taxon>Saprospiraceae</taxon>
        <taxon>Aureispira</taxon>
    </lineage>
</organism>
<feature type="binding site" evidence="3">
    <location>
        <position position="100"/>
    </location>
    <ligand>
        <name>S-adenosyl-L-methionine</name>
        <dbReference type="ChEBI" id="CHEBI:59789"/>
    </ligand>
</feature>
<evidence type="ECO:0000256" key="1">
    <source>
        <dbReference type="ARBA" id="ARBA00022485"/>
    </source>
</evidence>
<dbReference type="InterPro" id="IPR058240">
    <property type="entry name" value="rSAM_sf"/>
</dbReference>
<dbReference type="Proteomes" id="UP001060919">
    <property type="component" value="Chromosome"/>
</dbReference>
<dbReference type="GO" id="GO:0008616">
    <property type="term" value="P:tRNA queuosine(34) biosynthetic process"/>
    <property type="evidence" value="ECO:0007669"/>
    <property type="project" value="UniProtKB-UniRule"/>
</dbReference>
<proteinExistence type="inferred from homology"/>
<keyword evidence="2 3" id="KW-0456">Lyase</keyword>
<comment type="pathway">
    <text evidence="3">Purine metabolism; 7-cyano-7-deazaguanine biosynthesis.</text>
</comment>
<comment type="cofactor">
    <cofactor evidence="3">
        <name>Mg(2+)</name>
        <dbReference type="ChEBI" id="CHEBI:18420"/>
    </cofactor>
</comment>
<dbReference type="GO" id="GO:0016840">
    <property type="term" value="F:carbon-nitrogen lyase activity"/>
    <property type="evidence" value="ECO:0007669"/>
    <property type="project" value="UniProtKB-UniRule"/>
</dbReference>
<evidence type="ECO:0000313" key="4">
    <source>
        <dbReference type="EMBL" id="BDS12022.1"/>
    </source>
</evidence>
<keyword evidence="3" id="KW-0479">Metal-binding</keyword>
<comment type="similarity">
    <text evidence="3">Belongs to the radical SAM superfamily. 7-carboxy-7-deazaguanine synthase family.</text>
</comment>
<feature type="binding site" evidence="3">
    <location>
        <position position="58"/>
    </location>
    <ligand>
        <name>[4Fe-4S] cluster</name>
        <dbReference type="ChEBI" id="CHEBI:49883"/>
        <note>4Fe-4S-S-AdoMet</note>
    </ligand>
</feature>
<gene>
    <name evidence="3" type="primary">queE</name>
    <name evidence="4" type="ORF">AsAng_0027370</name>
</gene>
<feature type="binding site" evidence="3">
    <location>
        <position position="39"/>
    </location>
    <ligand>
        <name>[4Fe-4S] cluster</name>
        <dbReference type="ChEBI" id="CHEBI:49883"/>
        <note>4Fe-4S-S-AdoMet</note>
    </ligand>
</feature>
<comment type="catalytic activity">
    <reaction evidence="3">
        <text>6-carboxy-5,6,7,8-tetrahydropterin + H(+) = 7-carboxy-7-carbaguanine + NH4(+)</text>
        <dbReference type="Rhea" id="RHEA:27974"/>
        <dbReference type="ChEBI" id="CHEBI:15378"/>
        <dbReference type="ChEBI" id="CHEBI:28938"/>
        <dbReference type="ChEBI" id="CHEBI:61032"/>
        <dbReference type="ChEBI" id="CHEBI:61036"/>
        <dbReference type="EC" id="4.3.99.3"/>
    </reaction>
</comment>
<feature type="binding site" evidence="3">
    <location>
        <position position="98"/>
    </location>
    <ligand>
        <name>substrate</name>
    </ligand>
</feature>
<dbReference type="GO" id="GO:0000287">
    <property type="term" value="F:magnesium ion binding"/>
    <property type="evidence" value="ECO:0007669"/>
    <property type="project" value="UniProtKB-UniRule"/>
</dbReference>
<dbReference type="HAMAP" id="MF_00917">
    <property type="entry name" value="QueE"/>
    <property type="match status" value="1"/>
</dbReference>
<reference evidence="4" key="1">
    <citation type="submission" date="2022-09" db="EMBL/GenBank/DDBJ databases">
        <title>Aureispira anguillicida sp. nov., isolated from Leptocephalus of Japanese eel Anguilla japonica.</title>
        <authorList>
            <person name="Yuasa K."/>
            <person name="Mekata T."/>
            <person name="Ikunari K."/>
        </authorList>
    </citation>
    <scope>NUCLEOTIDE SEQUENCE</scope>
    <source>
        <strain evidence="4">EL160426</strain>
    </source>
</reference>
<comment type="function">
    <text evidence="3">Catalyzes the complex heterocyclic radical-mediated conversion of 6-carboxy-5,6,7,8-tetrahydropterin (CPH4) to 7-carboxy-7-deazaguanine (CDG), a step common to the biosynthetic pathways of all 7-deazapurine-containing compounds.</text>
</comment>
<dbReference type="InterPro" id="IPR024924">
    <property type="entry name" value="7-CO-7-deazaguanine_synth-like"/>
</dbReference>
<feature type="binding site" evidence="3">
    <location>
        <position position="60"/>
    </location>
    <ligand>
        <name>Mg(2+)</name>
        <dbReference type="ChEBI" id="CHEBI:18420"/>
    </ligand>
</feature>
<dbReference type="KEGG" id="aup:AsAng_0027370"/>
<dbReference type="GO" id="GO:1904047">
    <property type="term" value="F:S-adenosyl-L-methionine binding"/>
    <property type="evidence" value="ECO:0007669"/>
    <property type="project" value="UniProtKB-UniRule"/>
</dbReference>
<accession>A0A915YFC9</accession>
<evidence type="ECO:0000256" key="2">
    <source>
        <dbReference type="ARBA" id="ARBA00023239"/>
    </source>
</evidence>
<protein>
    <recommendedName>
        <fullName evidence="3">7-carboxy-7-deazaguanine synthase</fullName>
        <shortName evidence="3">CDG synthase</shortName>
        <ecNumber evidence="3">4.3.99.3</ecNumber>
    </recommendedName>
    <alternativeName>
        <fullName evidence="3">Queuosine biosynthesis protein QueE</fullName>
    </alternativeName>
</protein>
<keyword evidence="5" id="KW-1185">Reference proteome</keyword>
<dbReference type="Gene3D" id="3.20.20.70">
    <property type="entry name" value="Aldolase class I"/>
    <property type="match status" value="1"/>
</dbReference>
<dbReference type="PIRSF" id="PIRSF000370">
    <property type="entry name" value="QueE"/>
    <property type="match status" value="1"/>
</dbReference>
<feature type="binding site" evidence="3">
    <location>
        <position position="35"/>
    </location>
    <ligand>
        <name>[4Fe-4S] cluster</name>
        <dbReference type="ChEBI" id="CHEBI:49883"/>
        <note>4Fe-4S-S-AdoMet</note>
    </ligand>
</feature>
<comment type="subunit">
    <text evidence="3">Homodimer.</text>
</comment>
<dbReference type="SUPFAM" id="SSF102114">
    <property type="entry name" value="Radical SAM enzymes"/>
    <property type="match status" value="1"/>
</dbReference>
<dbReference type="GO" id="GO:0051539">
    <property type="term" value="F:4 iron, 4 sulfur cluster binding"/>
    <property type="evidence" value="ECO:0007669"/>
    <property type="project" value="UniProtKB-UniRule"/>
</dbReference>
<dbReference type="RefSeq" id="WP_264793145.1">
    <property type="nucleotide sequence ID" value="NZ_AP026867.1"/>
</dbReference>
<dbReference type="PANTHER" id="PTHR42836:SF1">
    <property type="entry name" value="7-CARBOXY-7-DEAZAGUANINE SYNTHASE"/>
    <property type="match status" value="1"/>
</dbReference>
<keyword evidence="3" id="KW-0411">Iron-sulfur</keyword>
<comment type="cofactor">
    <cofactor evidence="3">
        <name>S-adenosyl-L-methionine</name>
        <dbReference type="ChEBI" id="CHEBI:59789"/>
    </cofactor>
    <text evidence="3">Binds 1 S-adenosyl-L-methionine per subunit.</text>
</comment>
<dbReference type="EMBL" id="AP026867">
    <property type="protein sequence ID" value="BDS12022.1"/>
    <property type="molecule type" value="Genomic_DNA"/>
</dbReference>
<feature type="binding site" evidence="3">
    <location>
        <begin position="16"/>
        <end position="18"/>
    </location>
    <ligand>
        <name>substrate</name>
    </ligand>
</feature>
<keyword evidence="3" id="KW-0671">Queuosine biosynthesis</keyword>
<name>A0A915YFC9_9BACT</name>
<keyword evidence="3" id="KW-0949">S-adenosyl-L-methionine</keyword>
<dbReference type="InterPro" id="IPR013785">
    <property type="entry name" value="Aldolase_TIM"/>
</dbReference>
<keyword evidence="3" id="KW-0408">Iron</keyword>
<sequence length="253" mass="28807">MHKNQKIAVSEFFYSLQGEGRTMGIPAIFLRLTGCNLMCGGKGVEKDGTMRDGATWICDTIEVWMHGTTLSFPELVNQLNEHTNFIDRLKEGVHLVITGGEPLLQQDRIVAFLEYLEQAYALRPIIEIETNATILPSAALDDRVHYWNTSPKLSNSGMFPQQRLVPEVLTWFSKNPNTMFKFVVTQQQDFDELQQTLIAPKLIDPKKIVLMPGADSIEQLLERNQLVAELCIKHQLRMSTRLHVEIWNQLTGV</sequence>